<keyword evidence="3" id="KW-1185">Reference proteome</keyword>
<proteinExistence type="predicted"/>
<name>A0A1E5TE15_9FLAO</name>
<organism evidence="2 3">
    <name type="scientific">Flavivirga aquatica</name>
    <dbReference type="NCBI Taxonomy" id="1849968"/>
    <lineage>
        <taxon>Bacteria</taxon>
        <taxon>Pseudomonadati</taxon>
        <taxon>Bacteroidota</taxon>
        <taxon>Flavobacteriia</taxon>
        <taxon>Flavobacteriales</taxon>
        <taxon>Flavobacteriaceae</taxon>
        <taxon>Flavivirga</taxon>
    </lineage>
</organism>
<protein>
    <submittedName>
        <fullName evidence="2">Uncharacterized protein</fullName>
    </submittedName>
</protein>
<gene>
    <name evidence="2" type="ORF">A8C32_12875</name>
</gene>
<dbReference type="EMBL" id="MDJD01000007">
    <property type="protein sequence ID" value="OEK09591.1"/>
    <property type="molecule type" value="Genomic_DNA"/>
</dbReference>
<evidence type="ECO:0000313" key="2">
    <source>
        <dbReference type="EMBL" id="OEK09591.1"/>
    </source>
</evidence>
<accession>A0A1E5TE15</accession>
<keyword evidence="1" id="KW-0812">Transmembrane</keyword>
<dbReference type="Proteomes" id="UP000095713">
    <property type="component" value="Unassembled WGS sequence"/>
</dbReference>
<comment type="caution">
    <text evidence="2">The sequence shown here is derived from an EMBL/GenBank/DDBJ whole genome shotgun (WGS) entry which is preliminary data.</text>
</comment>
<dbReference type="AlphaFoldDB" id="A0A1E5TE15"/>
<sequence>MIKFDSILDKNYKYVKNKLIKEHETPELLLEKNQLIKQLNSNKVISKNKIFIMLVIISALIIITFFVMRRNLINKRKGRLQKKLLYFHKAAFNICCYKKRII</sequence>
<evidence type="ECO:0000256" key="1">
    <source>
        <dbReference type="SAM" id="Phobius"/>
    </source>
</evidence>
<keyword evidence="1" id="KW-1133">Transmembrane helix</keyword>
<reference evidence="2 3" key="1">
    <citation type="submission" date="2016-05" db="EMBL/GenBank/DDBJ databases">
        <title>Draft Genome Sequence of Algibacter sp. Strain SK-16 Isolated from the Surface Water of Aburatsubo Inlet.</title>
        <authorList>
            <person name="Wong S.-K."/>
            <person name="Yoshizawa S."/>
            <person name="Nakajima Y."/>
            <person name="Ogura Y."/>
            <person name="Tetsuya H."/>
            <person name="Hamasaki K."/>
        </authorList>
    </citation>
    <scope>NUCLEOTIDE SEQUENCE [LARGE SCALE GENOMIC DNA]</scope>
    <source>
        <strain evidence="2 3">SK-16</strain>
    </source>
</reference>
<feature type="transmembrane region" description="Helical" evidence="1">
    <location>
        <begin position="50"/>
        <end position="68"/>
    </location>
</feature>
<evidence type="ECO:0000313" key="3">
    <source>
        <dbReference type="Proteomes" id="UP000095713"/>
    </source>
</evidence>
<keyword evidence="1" id="KW-0472">Membrane</keyword>